<evidence type="ECO:0000313" key="4">
    <source>
        <dbReference type="Proteomes" id="UP000753908"/>
    </source>
</evidence>
<dbReference type="Proteomes" id="UP000753908">
    <property type="component" value="Unassembled WGS sequence"/>
</dbReference>
<gene>
    <name evidence="3" type="ORF">KME25_24160</name>
</gene>
<comment type="caution">
    <text evidence="3">The sequence shown here is derived from an EMBL/GenBank/DDBJ whole genome shotgun (WGS) entry which is preliminary data.</text>
</comment>
<reference evidence="3" key="2">
    <citation type="journal article" date="2022" name="Microbiol. Resour. Announc.">
        <title>Metagenome Sequencing to Explore Phylogenomics of Terrestrial Cyanobacteria.</title>
        <authorList>
            <person name="Ward R.D."/>
            <person name="Stajich J.E."/>
            <person name="Johansen J.R."/>
            <person name="Huntemann M."/>
            <person name="Clum A."/>
            <person name="Foster B."/>
            <person name="Foster B."/>
            <person name="Roux S."/>
            <person name="Palaniappan K."/>
            <person name="Varghese N."/>
            <person name="Mukherjee S."/>
            <person name="Reddy T.B.K."/>
            <person name="Daum C."/>
            <person name="Copeland A."/>
            <person name="Chen I.A."/>
            <person name="Ivanova N.N."/>
            <person name="Kyrpides N.C."/>
            <person name="Shapiro N."/>
            <person name="Eloe-Fadrosh E.A."/>
            <person name="Pietrasiak N."/>
        </authorList>
    </citation>
    <scope>NUCLEOTIDE SEQUENCE</scope>
    <source>
        <strain evidence="3">CPER-KK1</strain>
    </source>
</reference>
<reference evidence="3" key="1">
    <citation type="submission" date="2021-05" db="EMBL/GenBank/DDBJ databases">
        <authorList>
            <person name="Pietrasiak N."/>
            <person name="Ward R."/>
            <person name="Stajich J.E."/>
            <person name="Kurbessoian T."/>
        </authorList>
    </citation>
    <scope>NUCLEOTIDE SEQUENCE</scope>
    <source>
        <strain evidence="3">CPER-KK1</strain>
    </source>
</reference>
<sequence length="92" mass="10778">MAKPRKKQGNPDFRHRVTPPAPPTEEIEARLCKLLTPGTFTNLKGVKNKERSLRSRVLTLPVMAAIVLSLVYRQVQQLRDVYKHEQYFWENF</sequence>
<protein>
    <submittedName>
        <fullName evidence="3">Uncharacterized protein</fullName>
    </submittedName>
</protein>
<evidence type="ECO:0000256" key="1">
    <source>
        <dbReference type="SAM" id="MobiDB-lite"/>
    </source>
</evidence>
<dbReference type="EMBL" id="JAHHIF010000042">
    <property type="protein sequence ID" value="MBW4547507.1"/>
    <property type="molecule type" value="Genomic_DNA"/>
</dbReference>
<dbReference type="AlphaFoldDB" id="A0A951PPN1"/>
<accession>A0A951PPN1</accession>
<proteinExistence type="predicted"/>
<feature type="transmembrane region" description="Helical" evidence="2">
    <location>
        <begin position="57"/>
        <end position="75"/>
    </location>
</feature>
<organism evidence="3 4">
    <name type="scientific">Symplocastrum torsivum CPER-KK1</name>
    <dbReference type="NCBI Taxonomy" id="450513"/>
    <lineage>
        <taxon>Bacteria</taxon>
        <taxon>Bacillati</taxon>
        <taxon>Cyanobacteriota</taxon>
        <taxon>Cyanophyceae</taxon>
        <taxon>Oscillatoriophycideae</taxon>
        <taxon>Oscillatoriales</taxon>
        <taxon>Microcoleaceae</taxon>
        <taxon>Symplocastrum</taxon>
    </lineage>
</organism>
<keyword evidence="2" id="KW-0472">Membrane</keyword>
<keyword evidence="2" id="KW-1133">Transmembrane helix</keyword>
<feature type="region of interest" description="Disordered" evidence="1">
    <location>
        <begin position="1"/>
        <end position="25"/>
    </location>
</feature>
<keyword evidence="2" id="KW-0812">Transmembrane</keyword>
<name>A0A951PPN1_9CYAN</name>
<evidence type="ECO:0000313" key="3">
    <source>
        <dbReference type="EMBL" id="MBW4547507.1"/>
    </source>
</evidence>
<evidence type="ECO:0000256" key="2">
    <source>
        <dbReference type="SAM" id="Phobius"/>
    </source>
</evidence>